<gene>
    <name evidence="6" type="ORF">CC117_12710</name>
</gene>
<dbReference type="InterPro" id="IPR016163">
    <property type="entry name" value="Ald_DH_C"/>
</dbReference>
<keyword evidence="2 4" id="KW-0560">Oxidoreductase</keyword>
<keyword evidence="7" id="KW-1185">Reference proteome</keyword>
<feature type="active site" evidence="3">
    <location>
        <position position="248"/>
    </location>
</feature>
<dbReference type="InterPro" id="IPR016161">
    <property type="entry name" value="Ald_DH/histidinol_DH"/>
</dbReference>
<evidence type="ECO:0000256" key="2">
    <source>
        <dbReference type="ARBA" id="ARBA00023002"/>
    </source>
</evidence>
<dbReference type="GO" id="GO:0016620">
    <property type="term" value="F:oxidoreductase activity, acting on the aldehyde or oxo group of donors, NAD or NADP as acceptor"/>
    <property type="evidence" value="ECO:0007669"/>
    <property type="project" value="InterPro"/>
</dbReference>
<evidence type="ECO:0000259" key="5">
    <source>
        <dbReference type="Pfam" id="PF00171"/>
    </source>
</evidence>
<dbReference type="OrthoDB" id="6882680at2"/>
<dbReference type="InterPro" id="IPR016160">
    <property type="entry name" value="Ald_DH_CS_CYS"/>
</dbReference>
<evidence type="ECO:0000256" key="1">
    <source>
        <dbReference type="ARBA" id="ARBA00009986"/>
    </source>
</evidence>
<dbReference type="EMBL" id="MBLM01000047">
    <property type="protein sequence ID" value="OHV42408.1"/>
    <property type="molecule type" value="Genomic_DNA"/>
</dbReference>
<dbReference type="AlphaFoldDB" id="A0A1S1R601"/>
<proteinExistence type="inferred from homology"/>
<evidence type="ECO:0000256" key="3">
    <source>
        <dbReference type="PROSITE-ProRule" id="PRU10007"/>
    </source>
</evidence>
<evidence type="ECO:0000313" key="6">
    <source>
        <dbReference type="EMBL" id="OHV42408.1"/>
    </source>
</evidence>
<accession>A0A1S1R601</accession>
<dbReference type="PROSITE" id="PS00070">
    <property type="entry name" value="ALDEHYDE_DEHYDR_CYS"/>
    <property type="match status" value="1"/>
</dbReference>
<protein>
    <submittedName>
        <fullName evidence="6">Aldehyde dehydrogenase</fullName>
    </submittedName>
</protein>
<evidence type="ECO:0000256" key="4">
    <source>
        <dbReference type="RuleBase" id="RU003345"/>
    </source>
</evidence>
<reference evidence="7" key="1">
    <citation type="submission" date="2016-07" db="EMBL/GenBank/DDBJ databases">
        <title>Sequence Frankia sp. strain CcI1.17.</title>
        <authorList>
            <person name="Ghodhbane-Gtari F."/>
            <person name="Swanson E."/>
            <person name="Gueddou A."/>
            <person name="Morris K."/>
            <person name="Hezbri K."/>
            <person name="Ktari A."/>
            <person name="Nouioui I."/>
            <person name="Abebe-Akele F."/>
            <person name="Simpson S."/>
            <person name="Thomas K."/>
            <person name="Gtari M."/>
            <person name="Tisa L.S."/>
            <person name="Hurst S."/>
        </authorList>
    </citation>
    <scope>NUCLEOTIDE SEQUENCE [LARGE SCALE GENOMIC DNA]</scope>
    <source>
        <strain evidence="7">Cc1.17</strain>
    </source>
</reference>
<dbReference type="Pfam" id="PF00171">
    <property type="entry name" value="Aldedh"/>
    <property type="match status" value="1"/>
</dbReference>
<dbReference type="Gene3D" id="3.40.309.10">
    <property type="entry name" value="Aldehyde Dehydrogenase, Chain A, domain 2"/>
    <property type="match status" value="1"/>
</dbReference>
<dbReference type="InterPro" id="IPR029510">
    <property type="entry name" value="Ald_DH_CS_GLU"/>
</dbReference>
<dbReference type="InterPro" id="IPR015590">
    <property type="entry name" value="Aldehyde_DH_dom"/>
</dbReference>
<comment type="similarity">
    <text evidence="1 4">Belongs to the aldehyde dehydrogenase family.</text>
</comment>
<dbReference type="FunFam" id="3.40.605.10:FF:000007">
    <property type="entry name" value="NAD/NADP-dependent betaine aldehyde dehydrogenase"/>
    <property type="match status" value="1"/>
</dbReference>
<sequence>MPDRHDHWIDGHAVAPAGGAYLPTLDPSTREAGDEIAAGSAPDVERALTAAAAAQPAWARSSGAQRSEILLRVADVMDAHTSELMELERAATGKVPGQLRVEVEMSSAYFRYYAGVLRAQHGRTIDLGGDSHTYTRLEPYGIIAVITPWNLPLNQACRALAPALAAGNAVVAKPSELTSVSTVYLARLATEAGLPDGLLNVVTGTGPEVGTPLVSDARVGRITFTGSVATGRHLARIAADRLVPTTLELGGKSPILVFADADLGRAAAAAASSVATNAGQVCSATTRLLVEARAHDELVERVVAAVEKLTPGVDFGPIITEAQYRKVLDFFAATRATGVEPVTGGGPYENGPGARGFYIRPTIYAGVAPHLPVAREEIFGPVLVTMPFDGEDEALALANDSEYGLVGSLWSGDVARGLRLAEGIDAGQVAVNGGPMTIETPFGGYKASGYGREKGIEALHEYARVKTVSLSLR</sequence>
<dbReference type="PROSITE" id="PS00687">
    <property type="entry name" value="ALDEHYDE_DEHYDR_GLU"/>
    <property type="match status" value="1"/>
</dbReference>
<dbReference type="InterPro" id="IPR016162">
    <property type="entry name" value="Ald_DH_N"/>
</dbReference>
<dbReference type="RefSeq" id="WP_071083055.1">
    <property type="nucleotide sequence ID" value="NZ_MBLM01000047.1"/>
</dbReference>
<evidence type="ECO:0000313" key="7">
    <source>
        <dbReference type="Proteomes" id="UP000179627"/>
    </source>
</evidence>
<comment type="caution">
    <text evidence="6">The sequence shown here is derived from an EMBL/GenBank/DDBJ whole genome shotgun (WGS) entry which is preliminary data.</text>
</comment>
<name>A0A1S1R601_9ACTN</name>
<organism evidence="6 7">
    <name type="scientific">Parafrankia colletiae</name>
    <dbReference type="NCBI Taxonomy" id="573497"/>
    <lineage>
        <taxon>Bacteria</taxon>
        <taxon>Bacillati</taxon>
        <taxon>Actinomycetota</taxon>
        <taxon>Actinomycetes</taxon>
        <taxon>Frankiales</taxon>
        <taxon>Frankiaceae</taxon>
        <taxon>Parafrankia</taxon>
    </lineage>
</organism>
<feature type="domain" description="Aldehyde dehydrogenase" evidence="5">
    <location>
        <begin position="21"/>
        <end position="468"/>
    </location>
</feature>
<dbReference type="Proteomes" id="UP000179627">
    <property type="component" value="Unassembled WGS sequence"/>
</dbReference>
<dbReference type="Gene3D" id="3.40.605.10">
    <property type="entry name" value="Aldehyde Dehydrogenase, Chain A, domain 1"/>
    <property type="match status" value="1"/>
</dbReference>
<dbReference type="PANTHER" id="PTHR11699">
    <property type="entry name" value="ALDEHYDE DEHYDROGENASE-RELATED"/>
    <property type="match status" value="1"/>
</dbReference>
<dbReference type="SUPFAM" id="SSF53720">
    <property type="entry name" value="ALDH-like"/>
    <property type="match status" value="1"/>
</dbReference>